<dbReference type="Gene3D" id="3.60.40.10">
    <property type="entry name" value="PPM-type phosphatase domain"/>
    <property type="match status" value="1"/>
</dbReference>
<evidence type="ECO:0000259" key="3">
    <source>
        <dbReference type="SMART" id="SM00065"/>
    </source>
</evidence>
<feature type="domain" description="GAF" evidence="3">
    <location>
        <begin position="67"/>
        <end position="209"/>
    </location>
</feature>
<dbReference type="PANTHER" id="PTHR43156:SF2">
    <property type="entry name" value="STAGE II SPORULATION PROTEIN E"/>
    <property type="match status" value="1"/>
</dbReference>
<dbReference type="SMART" id="SM00065">
    <property type="entry name" value="GAF"/>
    <property type="match status" value="2"/>
</dbReference>
<evidence type="ECO:0000256" key="2">
    <source>
        <dbReference type="SAM" id="MobiDB-lite"/>
    </source>
</evidence>
<feature type="domain" description="PPM-type phosphatase" evidence="4">
    <location>
        <begin position="401"/>
        <end position="623"/>
    </location>
</feature>
<dbReference type="GO" id="GO:0016791">
    <property type="term" value="F:phosphatase activity"/>
    <property type="evidence" value="ECO:0007669"/>
    <property type="project" value="TreeGrafter"/>
</dbReference>
<dbReference type="EMBL" id="JACHDY010000001">
    <property type="protein sequence ID" value="MBB5315913.1"/>
    <property type="molecule type" value="Genomic_DNA"/>
</dbReference>
<keyword evidence="1 5" id="KW-0378">Hydrolase</keyword>
<evidence type="ECO:0000259" key="4">
    <source>
        <dbReference type="SMART" id="SM00331"/>
    </source>
</evidence>
<dbReference type="Pfam" id="PF07228">
    <property type="entry name" value="SpoIIE"/>
    <property type="match status" value="1"/>
</dbReference>
<dbReference type="AlphaFoldDB" id="A0A7W8MPW7"/>
<dbReference type="EC" id="3.1.3.3" evidence="5"/>
<evidence type="ECO:0000313" key="6">
    <source>
        <dbReference type="Proteomes" id="UP000568106"/>
    </source>
</evidence>
<dbReference type="PANTHER" id="PTHR43156">
    <property type="entry name" value="STAGE II SPORULATION PROTEIN E-RELATED"/>
    <property type="match status" value="1"/>
</dbReference>
<dbReference type="SUPFAM" id="SSF81606">
    <property type="entry name" value="PP2C-like"/>
    <property type="match status" value="1"/>
</dbReference>
<gene>
    <name evidence="5" type="ORF">HDF09_000563</name>
</gene>
<dbReference type="InterPro" id="IPR003018">
    <property type="entry name" value="GAF"/>
</dbReference>
<evidence type="ECO:0000256" key="1">
    <source>
        <dbReference type="ARBA" id="ARBA00022801"/>
    </source>
</evidence>
<reference evidence="5" key="1">
    <citation type="submission" date="2020-08" db="EMBL/GenBank/DDBJ databases">
        <title>Genomic Encyclopedia of Type Strains, Phase IV (KMG-V): Genome sequencing to study the core and pangenomes of soil and plant-associated prokaryotes.</title>
        <authorList>
            <person name="Whitman W."/>
        </authorList>
    </citation>
    <scope>NUCLEOTIDE SEQUENCE [LARGE SCALE GENOMIC DNA]</scope>
    <source>
        <strain evidence="5">M8UP27</strain>
    </source>
</reference>
<sequence>MPSPIKPSSTPPPAPEAPVPEHPYEGDYRPPTQQLFHSHAADPKIRVEPLQVEFLHNLADALNTTLDLNTLMHRVADLVRAVIDYKIFAILLVNERAADLRMRFQIGHSTEVERMRIKLGRGVAGQAALQRKSLLVEDVTTQENYIDANPNVRSELAVPLVVKNKVIGVLDLQSETIGYFTMEHQRLLELVASRMAIAIENARLYTRVSRQAQTLAVLNDISREITSILDPDDLLERIGQLLKRVIDFHMFTILLWNDRTQLFEHRFSSRFGERVTRERTIALGEGLIGTAAQLREPILAPDVRKDPRYVEANPEVRSELAIPLVYKGEVIGVLDLEHTRVNYYNDDHQRTLSTLASQVAISIANAKLYQRIHEEEQRMERDLDMARQVQLRLMPSHPPKLERAEIAARFVAARSIGGDVFDYLDYGSGRIAIAVGDVSGKAAPAALYAALVSGILRSLAPRHLSPAAMLVALNDQLQERKLDSQYVTMLMAVWDDNNQTLQIANAGSVQPLFVAVNSDTTKPPSVRTIKAEGFPLGLFPNAEYEEFTLSTRPGDLIVFFSDGIVDAVNATGDMFGDERLTQLLESQHQPAAQFTVDAVLQAVTDFQAGTAHFDDETIVVLRATGQST</sequence>
<dbReference type="Proteomes" id="UP000568106">
    <property type="component" value="Unassembled WGS sequence"/>
</dbReference>
<accession>A0A7W8MPW7</accession>
<dbReference type="InterPro" id="IPR029016">
    <property type="entry name" value="GAF-like_dom_sf"/>
</dbReference>
<organism evidence="5 6">
    <name type="scientific">Tunturiibacter empetritectus</name>
    <dbReference type="NCBI Taxonomy" id="3069691"/>
    <lineage>
        <taxon>Bacteria</taxon>
        <taxon>Pseudomonadati</taxon>
        <taxon>Acidobacteriota</taxon>
        <taxon>Terriglobia</taxon>
        <taxon>Terriglobales</taxon>
        <taxon>Acidobacteriaceae</taxon>
        <taxon>Tunturiibacter</taxon>
    </lineage>
</organism>
<dbReference type="InterPro" id="IPR036457">
    <property type="entry name" value="PPM-type-like_dom_sf"/>
</dbReference>
<protein>
    <submittedName>
        <fullName evidence="5">Sigma-B regulation protein RsbU (Phosphoserine phosphatase)</fullName>
        <ecNumber evidence="5">3.1.3.3</ecNumber>
    </submittedName>
</protein>
<evidence type="ECO:0000313" key="5">
    <source>
        <dbReference type="EMBL" id="MBB5315913.1"/>
    </source>
</evidence>
<dbReference type="InterPro" id="IPR001932">
    <property type="entry name" value="PPM-type_phosphatase-like_dom"/>
</dbReference>
<dbReference type="SUPFAM" id="SSF55781">
    <property type="entry name" value="GAF domain-like"/>
    <property type="match status" value="2"/>
</dbReference>
<keyword evidence="6" id="KW-1185">Reference proteome</keyword>
<dbReference type="InterPro" id="IPR052016">
    <property type="entry name" value="Bact_Sigma-Reg"/>
</dbReference>
<feature type="region of interest" description="Disordered" evidence="2">
    <location>
        <begin position="1"/>
        <end position="34"/>
    </location>
</feature>
<feature type="compositionally biased region" description="Pro residues" evidence="2">
    <location>
        <begin position="1"/>
        <end position="21"/>
    </location>
</feature>
<proteinExistence type="predicted"/>
<feature type="domain" description="GAF" evidence="3">
    <location>
        <begin position="230"/>
        <end position="373"/>
    </location>
</feature>
<dbReference type="SMART" id="SM00331">
    <property type="entry name" value="PP2C_SIG"/>
    <property type="match status" value="1"/>
</dbReference>
<name>A0A7W8MPW7_9BACT</name>
<dbReference type="Pfam" id="PF13185">
    <property type="entry name" value="GAF_2"/>
    <property type="match status" value="2"/>
</dbReference>
<comment type="caution">
    <text evidence="5">The sequence shown here is derived from an EMBL/GenBank/DDBJ whole genome shotgun (WGS) entry which is preliminary data.</text>
</comment>
<dbReference type="Gene3D" id="3.30.450.40">
    <property type="match status" value="2"/>
</dbReference>